<dbReference type="PROSITE" id="PS51257">
    <property type="entry name" value="PROKAR_LIPOPROTEIN"/>
    <property type="match status" value="1"/>
</dbReference>
<gene>
    <name evidence="3" type="ORF">HPB51_009249</name>
</gene>
<comment type="caution">
    <text evidence="3">The sequence shown here is derived from an EMBL/GenBank/DDBJ whole genome shotgun (WGS) entry which is preliminary data.</text>
</comment>
<reference evidence="3" key="1">
    <citation type="journal article" date="2020" name="Cell">
        <title>Large-Scale Comparative Analyses of Tick Genomes Elucidate Their Genetic Diversity and Vector Capacities.</title>
        <authorList>
            <consortium name="Tick Genome and Microbiome Consortium (TIGMIC)"/>
            <person name="Jia N."/>
            <person name="Wang J."/>
            <person name="Shi W."/>
            <person name="Du L."/>
            <person name="Sun Y."/>
            <person name="Zhan W."/>
            <person name="Jiang J.F."/>
            <person name="Wang Q."/>
            <person name="Zhang B."/>
            <person name="Ji P."/>
            <person name="Bell-Sakyi L."/>
            <person name="Cui X.M."/>
            <person name="Yuan T.T."/>
            <person name="Jiang B.G."/>
            <person name="Yang W.F."/>
            <person name="Lam T.T."/>
            <person name="Chang Q.C."/>
            <person name="Ding S.J."/>
            <person name="Wang X.J."/>
            <person name="Zhu J.G."/>
            <person name="Ruan X.D."/>
            <person name="Zhao L."/>
            <person name="Wei J.T."/>
            <person name="Ye R.Z."/>
            <person name="Que T.C."/>
            <person name="Du C.H."/>
            <person name="Zhou Y.H."/>
            <person name="Cheng J.X."/>
            <person name="Dai P.F."/>
            <person name="Guo W.B."/>
            <person name="Han X.H."/>
            <person name="Huang E.J."/>
            <person name="Li L.F."/>
            <person name="Wei W."/>
            <person name="Gao Y.C."/>
            <person name="Liu J.Z."/>
            <person name="Shao H.Z."/>
            <person name="Wang X."/>
            <person name="Wang C.C."/>
            <person name="Yang T.C."/>
            <person name="Huo Q.B."/>
            <person name="Li W."/>
            <person name="Chen H.Y."/>
            <person name="Chen S.E."/>
            <person name="Zhou L.G."/>
            <person name="Ni X.B."/>
            <person name="Tian J.H."/>
            <person name="Sheng Y."/>
            <person name="Liu T."/>
            <person name="Pan Y.S."/>
            <person name="Xia L.Y."/>
            <person name="Li J."/>
            <person name="Zhao F."/>
            <person name="Cao W.C."/>
        </authorList>
    </citation>
    <scope>NUCLEOTIDE SEQUENCE</scope>
    <source>
        <strain evidence="3">Rmic-2018</strain>
    </source>
</reference>
<accession>A0A9J6F0I1</accession>
<evidence type="ECO:0000256" key="1">
    <source>
        <dbReference type="SAM" id="MobiDB-lite"/>
    </source>
</evidence>
<feature type="signal peptide" evidence="2">
    <location>
        <begin position="1"/>
        <end position="39"/>
    </location>
</feature>
<keyword evidence="2" id="KW-0732">Signal</keyword>
<name>A0A9J6F0I1_RHIMP</name>
<keyword evidence="4" id="KW-1185">Reference proteome</keyword>
<dbReference type="Proteomes" id="UP000821866">
    <property type="component" value="Chromosome 1"/>
</dbReference>
<evidence type="ECO:0000256" key="2">
    <source>
        <dbReference type="SAM" id="SignalP"/>
    </source>
</evidence>
<dbReference type="EMBL" id="JABSTU010000001">
    <property type="protein sequence ID" value="KAH8039993.1"/>
    <property type="molecule type" value="Genomic_DNA"/>
</dbReference>
<feature type="region of interest" description="Disordered" evidence="1">
    <location>
        <begin position="105"/>
        <end position="162"/>
    </location>
</feature>
<evidence type="ECO:0000313" key="3">
    <source>
        <dbReference type="EMBL" id="KAH8039993.1"/>
    </source>
</evidence>
<feature type="compositionally biased region" description="Low complexity" evidence="1">
    <location>
        <begin position="108"/>
        <end position="148"/>
    </location>
</feature>
<sequence>MTTRPPWLVWGTELEEPTMTSALLLVACAFLFAATRSQAQNSTDPCKGNEAGALLVSSLYRDIVMLEPPTAHVSNEIDVTQANQGNKTATYGVCQNNTCMENNAEHQASGSTNGTNSTASSTKAGSTAKPATSSATSNGSTAATQSTTDAPGNVTIPASSGHSPLAAASVLSVALAIGVLLCRAT</sequence>
<dbReference type="VEuPathDB" id="VectorBase:LOC119182750"/>
<feature type="chain" id="PRO_5039950231" evidence="2">
    <location>
        <begin position="40"/>
        <end position="185"/>
    </location>
</feature>
<reference evidence="3" key="2">
    <citation type="submission" date="2021-09" db="EMBL/GenBank/DDBJ databases">
        <authorList>
            <person name="Jia N."/>
            <person name="Wang J."/>
            <person name="Shi W."/>
            <person name="Du L."/>
            <person name="Sun Y."/>
            <person name="Zhan W."/>
            <person name="Jiang J."/>
            <person name="Wang Q."/>
            <person name="Zhang B."/>
            <person name="Ji P."/>
            <person name="Sakyi L.B."/>
            <person name="Cui X."/>
            <person name="Yuan T."/>
            <person name="Jiang B."/>
            <person name="Yang W."/>
            <person name="Lam T.T.-Y."/>
            <person name="Chang Q."/>
            <person name="Ding S."/>
            <person name="Wang X."/>
            <person name="Zhu J."/>
            <person name="Ruan X."/>
            <person name="Zhao L."/>
            <person name="Wei J."/>
            <person name="Que T."/>
            <person name="Du C."/>
            <person name="Cheng J."/>
            <person name="Dai P."/>
            <person name="Han X."/>
            <person name="Huang E."/>
            <person name="Gao Y."/>
            <person name="Liu J."/>
            <person name="Shao H."/>
            <person name="Ye R."/>
            <person name="Li L."/>
            <person name="Wei W."/>
            <person name="Wang X."/>
            <person name="Wang C."/>
            <person name="Huo Q."/>
            <person name="Li W."/>
            <person name="Guo W."/>
            <person name="Chen H."/>
            <person name="Chen S."/>
            <person name="Zhou L."/>
            <person name="Zhou L."/>
            <person name="Ni X."/>
            <person name="Tian J."/>
            <person name="Zhou Y."/>
            <person name="Sheng Y."/>
            <person name="Liu T."/>
            <person name="Pan Y."/>
            <person name="Xia L."/>
            <person name="Li J."/>
            <person name="Zhao F."/>
            <person name="Cao W."/>
        </authorList>
    </citation>
    <scope>NUCLEOTIDE SEQUENCE</scope>
    <source>
        <strain evidence="3">Rmic-2018</strain>
        <tissue evidence="3">Larvae</tissue>
    </source>
</reference>
<proteinExistence type="predicted"/>
<organism evidence="3 4">
    <name type="scientific">Rhipicephalus microplus</name>
    <name type="common">Cattle tick</name>
    <name type="synonym">Boophilus microplus</name>
    <dbReference type="NCBI Taxonomy" id="6941"/>
    <lineage>
        <taxon>Eukaryota</taxon>
        <taxon>Metazoa</taxon>
        <taxon>Ecdysozoa</taxon>
        <taxon>Arthropoda</taxon>
        <taxon>Chelicerata</taxon>
        <taxon>Arachnida</taxon>
        <taxon>Acari</taxon>
        <taxon>Parasitiformes</taxon>
        <taxon>Ixodida</taxon>
        <taxon>Ixodoidea</taxon>
        <taxon>Ixodidae</taxon>
        <taxon>Rhipicephalinae</taxon>
        <taxon>Rhipicephalus</taxon>
        <taxon>Boophilus</taxon>
    </lineage>
</organism>
<evidence type="ECO:0000313" key="4">
    <source>
        <dbReference type="Proteomes" id="UP000821866"/>
    </source>
</evidence>
<dbReference type="AlphaFoldDB" id="A0A9J6F0I1"/>
<protein>
    <submittedName>
        <fullName evidence="3">Uncharacterized protein</fullName>
    </submittedName>
</protein>